<gene>
    <name evidence="1" type="ORF">PAXRUDRAFT_136308</name>
</gene>
<dbReference type="AlphaFoldDB" id="A0A0D0E173"/>
<sequence length="95" mass="10269">EPCILIVLPPNVPPALMNHPLVPVQHFPGLPHNLIECHEVSCAWHAHHPQPPQLFGPQFPPFNPVPPLHPPFTPAPPLLLPFQPSPASSTAYGGS</sequence>
<name>A0A0D0E173_9AGAM</name>
<accession>A0A0D0E173</accession>
<proteinExistence type="predicted"/>
<dbReference type="EMBL" id="KN824936">
    <property type="protein sequence ID" value="KIK97431.1"/>
    <property type="molecule type" value="Genomic_DNA"/>
</dbReference>
<organism evidence="1 2">
    <name type="scientific">Paxillus rubicundulus Ve08.2h10</name>
    <dbReference type="NCBI Taxonomy" id="930991"/>
    <lineage>
        <taxon>Eukaryota</taxon>
        <taxon>Fungi</taxon>
        <taxon>Dikarya</taxon>
        <taxon>Basidiomycota</taxon>
        <taxon>Agaricomycotina</taxon>
        <taxon>Agaricomycetes</taxon>
        <taxon>Agaricomycetidae</taxon>
        <taxon>Boletales</taxon>
        <taxon>Paxilineae</taxon>
        <taxon>Paxillaceae</taxon>
        <taxon>Paxillus</taxon>
    </lineage>
</organism>
<dbReference type="Proteomes" id="UP000054538">
    <property type="component" value="Unassembled WGS sequence"/>
</dbReference>
<evidence type="ECO:0000313" key="1">
    <source>
        <dbReference type="EMBL" id="KIK97431.1"/>
    </source>
</evidence>
<feature type="non-terminal residue" evidence="1">
    <location>
        <position position="1"/>
    </location>
</feature>
<protein>
    <submittedName>
        <fullName evidence="1">Uncharacterized protein</fullName>
    </submittedName>
</protein>
<dbReference type="OrthoDB" id="2710340at2759"/>
<dbReference type="InParanoid" id="A0A0D0E173"/>
<keyword evidence="2" id="KW-1185">Reference proteome</keyword>
<dbReference type="HOGENOM" id="CLU_184888_0_0_1"/>
<reference evidence="2" key="2">
    <citation type="submission" date="2015-01" db="EMBL/GenBank/DDBJ databases">
        <title>Evolutionary Origins and Diversification of the Mycorrhizal Mutualists.</title>
        <authorList>
            <consortium name="DOE Joint Genome Institute"/>
            <consortium name="Mycorrhizal Genomics Consortium"/>
            <person name="Kohler A."/>
            <person name="Kuo A."/>
            <person name="Nagy L.G."/>
            <person name="Floudas D."/>
            <person name="Copeland A."/>
            <person name="Barry K.W."/>
            <person name="Cichocki N."/>
            <person name="Veneault-Fourrey C."/>
            <person name="LaButti K."/>
            <person name="Lindquist E.A."/>
            <person name="Lipzen A."/>
            <person name="Lundell T."/>
            <person name="Morin E."/>
            <person name="Murat C."/>
            <person name="Riley R."/>
            <person name="Ohm R."/>
            <person name="Sun H."/>
            <person name="Tunlid A."/>
            <person name="Henrissat B."/>
            <person name="Grigoriev I.V."/>
            <person name="Hibbett D.S."/>
            <person name="Martin F."/>
        </authorList>
    </citation>
    <scope>NUCLEOTIDE SEQUENCE [LARGE SCALE GENOMIC DNA]</scope>
    <source>
        <strain evidence="2">Ve08.2h10</strain>
    </source>
</reference>
<reference evidence="1 2" key="1">
    <citation type="submission" date="2014-04" db="EMBL/GenBank/DDBJ databases">
        <authorList>
            <consortium name="DOE Joint Genome Institute"/>
            <person name="Kuo A."/>
            <person name="Kohler A."/>
            <person name="Jargeat P."/>
            <person name="Nagy L.G."/>
            <person name="Floudas D."/>
            <person name="Copeland A."/>
            <person name="Barry K.W."/>
            <person name="Cichocki N."/>
            <person name="Veneault-Fourrey C."/>
            <person name="LaButti K."/>
            <person name="Lindquist E.A."/>
            <person name="Lipzen A."/>
            <person name="Lundell T."/>
            <person name="Morin E."/>
            <person name="Murat C."/>
            <person name="Sun H."/>
            <person name="Tunlid A."/>
            <person name="Henrissat B."/>
            <person name="Grigoriev I.V."/>
            <person name="Hibbett D.S."/>
            <person name="Martin F."/>
            <person name="Nordberg H.P."/>
            <person name="Cantor M.N."/>
            <person name="Hua S.X."/>
        </authorList>
    </citation>
    <scope>NUCLEOTIDE SEQUENCE [LARGE SCALE GENOMIC DNA]</scope>
    <source>
        <strain evidence="1 2">Ve08.2h10</strain>
    </source>
</reference>
<evidence type="ECO:0000313" key="2">
    <source>
        <dbReference type="Proteomes" id="UP000054538"/>
    </source>
</evidence>